<accession>A0A2U0I7W3</accession>
<dbReference type="Proteomes" id="UP000245962">
    <property type="component" value="Unassembled WGS sequence"/>
</dbReference>
<evidence type="ECO:0000313" key="3">
    <source>
        <dbReference type="Proteomes" id="UP000245962"/>
    </source>
</evidence>
<feature type="transmembrane region" description="Helical" evidence="1">
    <location>
        <begin position="7"/>
        <end position="30"/>
    </location>
</feature>
<sequence>MTKRTRIVLIVLVSTILIVVGSIVAINFFLKNKVETFLETRLPDTIVQSYDDLKLDIYEGTLTLINPAVQIINKDDGKTHTDISVKKLVIDDISYWDYLFKHKIHIDELLIDKPNIVYYKNRLKHDQDSTNSGIIKINRPVFLDRLKIEDATVRIFDGTKDSLMLYTDQLSVEVDSITTNKKLITNRMPVAFGAYSAQTDSVFVKVSAYENTTIKNLRLEDKNLEVSGIHLYTKYSRAQHARMISVERDHFNLKIDSISVKQLDFGFNNRTLFITSNEMALQNPFLDIFRNKLVADDKTIKPLYSKMLRTLPFQLTLDSLKINQAGIVYTEKVKKENKGGTINFKNLNASISNVSNTYTAPKKTKIDIDAVFMENTPFTATWSFDVNNTNDAFLFKADVGSLQADHINSFTVPNLKVELEGEANKTYFTIDGNNTTSQVDLKINYDHFKVAVLNKKGTKKNNFLSAIANIFISKDSDKSNEGFRKGSGNVSRDKTKSFFNYLWLNVEKGLKSSLTGGKN</sequence>
<name>A0A2U0I7W3_9FLAO</name>
<dbReference type="EMBL" id="QEHR01000001">
    <property type="protein sequence ID" value="PVW17176.1"/>
    <property type="molecule type" value="Genomic_DNA"/>
</dbReference>
<keyword evidence="1" id="KW-0472">Membrane</keyword>
<evidence type="ECO:0008006" key="4">
    <source>
        <dbReference type="Google" id="ProtNLM"/>
    </source>
</evidence>
<organism evidence="2 3">
    <name type="scientific">Marixanthomonas spongiae</name>
    <dbReference type="NCBI Taxonomy" id="2174845"/>
    <lineage>
        <taxon>Bacteria</taxon>
        <taxon>Pseudomonadati</taxon>
        <taxon>Bacteroidota</taxon>
        <taxon>Flavobacteriia</taxon>
        <taxon>Flavobacteriales</taxon>
        <taxon>Flavobacteriaceae</taxon>
        <taxon>Marixanthomonas</taxon>
    </lineage>
</organism>
<proteinExistence type="predicted"/>
<reference evidence="2 3" key="1">
    <citation type="submission" date="2018-04" db="EMBL/GenBank/DDBJ databases">
        <title>Marixanthomonas spongiae HN-E44 sp. nov., isolated from a marine sponge.</title>
        <authorList>
            <person name="Luo L."/>
            <person name="Zhuang L."/>
        </authorList>
    </citation>
    <scope>NUCLEOTIDE SEQUENCE [LARGE SCALE GENOMIC DNA]</scope>
    <source>
        <strain evidence="2 3">HN-E44</strain>
    </source>
</reference>
<evidence type="ECO:0000256" key="1">
    <source>
        <dbReference type="SAM" id="Phobius"/>
    </source>
</evidence>
<keyword evidence="3" id="KW-1185">Reference proteome</keyword>
<comment type="caution">
    <text evidence="2">The sequence shown here is derived from an EMBL/GenBank/DDBJ whole genome shotgun (WGS) entry which is preliminary data.</text>
</comment>
<keyword evidence="1" id="KW-0812">Transmembrane</keyword>
<gene>
    <name evidence="2" type="ORF">DDV96_01270</name>
</gene>
<keyword evidence="1" id="KW-1133">Transmembrane helix</keyword>
<dbReference type="AlphaFoldDB" id="A0A2U0I7W3"/>
<protein>
    <recommendedName>
        <fullName evidence="4">DUF748 domain-containing protein</fullName>
    </recommendedName>
</protein>
<evidence type="ECO:0000313" key="2">
    <source>
        <dbReference type="EMBL" id="PVW17176.1"/>
    </source>
</evidence>